<dbReference type="EMBL" id="CAEY01001591">
    <property type="status" value="NOT_ANNOTATED_CDS"/>
    <property type="molecule type" value="Genomic_DNA"/>
</dbReference>
<name>T1K5X4_TETUR</name>
<reference evidence="1" key="2">
    <citation type="submission" date="2015-06" db="UniProtKB">
        <authorList>
            <consortium name="EnsemblMetazoa"/>
        </authorList>
    </citation>
    <scope>IDENTIFICATION</scope>
</reference>
<dbReference type="HOGENOM" id="CLU_3425244_0_0_1"/>
<reference evidence="2" key="1">
    <citation type="submission" date="2011-08" db="EMBL/GenBank/DDBJ databases">
        <authorList>
            <person name="Rombauts S."/>
        </authorList>
    </citation>
    <scope>NUCLEOTIDE SEQUENCE</scope>
    <source>
        <strain evidence="2">London</strain>
    </source>
</reference>
<protein>
    <submittedName>
        <fullName evidence="1">Uncharacterized protein</fullName>
    </submittedName>
</protein>
<dbReference type="Proteomes" id="UP000015104">
    <property type="component" value="Unassembled WGS sequence"/>
</dbReference>
<dbReference type="EnsemblMetazoa" id="tetur05g07850.1">
    <property type="protein sequence ID" value="tetur05g07850.1"/>
    <property type="gene ID" value="tetur05g07850"/>
</dbReference>
<dbReference type="AlphaFoldDB" id="T1K5X4"/>
<organism evidence="1 2">
    <name type="scientific">Tetranychus urticae</name>
    <name type="common">Two-spotted spider mite</name>
    <dbReference type="NCBI Taxonomy" id="32264"/>
    <lineage>
        <taxon>Eukaryota</taxon>
        <taxon>Metazoa</taxon>
        <taxon>Ecdysozoa</taxon>
        <taxon>Arthropoda</taxon>
        <taxon>Chelicerata</taxon>
        <taxon>Arachnida</taxon>
        <taxon>Acari</taxon>
        <taxon>Acariformes</taxon>
        <taxon>Trombidiformes</taxon>
        <taxon>Prostigmata</taxon>
        <taxon>Eleutherengona</taxon>
        <taxon>Raphignathae</taxon>
        <taxon>Tetranychoidea</taxon>
        <taxon>Tetranychidae</taxon>
        <taxon>Tetranychus</taxon>
    </lineage>
</organism>
<sequence>MFYFPSIRKTKITITITTAFLP</sequence>
<keyword evidence="2" id="KW-1185">Reference proteome</keyword>
<evidence type="ECO:0000313" key="2">
    <source>
        <dbReference type="Proteomes" id="UP000015104"/>
    </source>
</evidence>
<proteinExistence type="predicted"/>
<accession>T1K5X4</accession>
<evidence type="ECO:0000313" key="1">
    <source>
        <dbReference type="EnsemblMetazoa" id="tetur05g07850.1"/>
    </source>
</evidence>